<feature type="region of interest" description="Disordered" evidence="6">
    <location>
        <begin position="1"/>
        <end position="25"/>
    </location>
</feature>
<keyword evidence="4" id="KW-0493">Microtubule</keyword>
<feature type="region of interest" description="Disordered" evidence="6">
    <location>
        <begin position="67"/>
        <end position="118"/>
    </location>
</feature>
<dbReference type="GO" id="GO:0005874">
    <property type="term" value="C:microtubule"/>
    <property type="evidence" value="ECO:0007669"/>
    <property type="project" value="UniProtKB-KW"/>
</dbReference>
<feature type="region of interest" description="Disordered" evidence="6">
    <location>
        <begin position="265"/>
        <end position="381"/>
    </location>
</feature>
<dbReference type="InterPro" id="IPR027329">
    <property type="entry name" value="TPX2_C"/>
</dbReference>
<organism evidence="8 9">
    <name type="scientific">Liquidambar formosana</name>
    <name type="common">Formosan gum</name>
    <dbReference type="NCBI Taxonomy" id="63359"/>
    <lineage>
        <taxon>Eukaryota</taxon>
        <taxon>Viridiplantae</taxon>
        <taxon>Streptophyta</taxon>
        <taxon>Embryophyta</taxon>
        <taxon>Tracheophyta</taxon>
        <taxon>Spermatophyta</taxon>
        <taxon>Magnoliopsida</taxon>
        <taxon>eudicotyledons</taxon>
        <taxon>Gunneridae</taxon>
        <taxon>Pentapetalae</taxon>
        <taxon>Saxifragales</taxon>
        <taxon>Altingiaceae</taxon>
        <taxon>Liquidambar</taxon>
    </lineage>
</organism>
<evidence type="ECO:0000256" key="3">
    <source>
        <dbReference type="ARBA" id="ARBA00022490"/>
    </source>
</evidence>
<accession>A0AAP0S6S6</accession>
<dbReference type="GO" id="GO:0008017">
    <property type="term" value="F:microtubule binding"/>
    <property type="evidence" value="ECO:0007669"/>
    <property type="project" value="InterPro"/>
</dbReference>
<name>A0AAP0S6S6_LIQFO</name>
<dbReference type="InterPro" id="IPR044806">
    <property type="entry name" value="WVD2/WDL1-4"/>
</dbReference>
<comment type="subcellular location">
    <subcellularLocation>
        <location evidence="1">Cytoplasm</location>
        <location evidence="1">Cytoskeleton</location>
    </subcellularLocation>
</comment>
<dbReference type="Pfam" id="PF06886">
    <property type="entry name" value="TPX2"/>
    <property type="match status" value="1"/>
</dbReference>
<feature type="compositionally biased region" description="Basic and acidic residues" evidence="6">
    <location>
        <begin position="1"/>
        <end position="14"/>
    </location>
</feature>
<sequence>MGRELTEIHMDKKPNSVMVNSNGISHDSVHVAPRISEESIEATDYEEKECTAEDSLVEECHENQDVLGIKSTNFNGSPPEGKTTKPGVQRSSSDKKTSSPASKSASVGNVRTKCTVPQPFSLATEKRASCVTRPVGAETIATGVNGSPNANNLQSPSTTKSSQPNSPLVSRKSFQPDNKKHLDEEDNWSVASSVRTVRSRTTVASAPTFRCSERAEKRREFYMKLEEKQAALKAERSQCEARTKEEQEAAIKQLRKSMVVKANPVPSFYREGPPPKVVLKKLPLTRPKSPNLNRRKSCSDAVIASQEEKGRGSARVCRHSLGSYKEDSTISSTTKNKDQISGRNGNGTCKAKDRTKQEKETTKTVPCKMTEQRDADISVES</sequence>
<feature type="compositionally biased region" description="Basic and acidic residues" evidence="6">
    <location>
        <begin position="350"/>
        <end position="362"/>
    </location>
</feature>
<evidence type="ECO:0000259" key="7">
    <source>
        <dbReference type="Pfam" id="PF06886"/>
    </source>
</evidence>
<dbReference type="GO" id="GO:0000226">
    <property type="term" value="P:microtubule cytoskeleton organization"/>
    <property type="evidence" value="ECO:0007669"/>
    <property type="project" value="InterPro"/>
</dbReference>
<dbReference type="PANTHER" id="PTHR46372:SF6">
    <property type="entry name" value="PROTEIN WVD2-LIKE 1"/>
    <property type="match status" value="1"/>
</dbReference>
<evidence type="ECO:0000313" key="8">
    <source>
        <dbReference type="EMBL" id="KAK9292035.1"/>
    </source>
</evidence>
<feature type="region of interest" description="Disordered" evidence="6">
    <location>
        <begin position="140"/>
        <end position="194"/>
    </location>
</feature>
<dbReference type="Proteomes" id="UP001415857">
    <property type="component" value="Unassembled WGS sequence"/>
</dbReference>
<evidence type="ECO:0000256" key="5">
    <source>
        <dbReference type="ARBA" id="ARBA00023212"/>
    </source>
</evidence>
<comment type="caution">
    <text evidence="8">The sequence shown here is derived from an EMBL/GenBank/DDBJ whole genome shotgun (WGS) entry which is preliminary data.</text>
</comment>
<reference evidence="8 9" key="1">
    <citation type="journal article" date="2024" name="Plant J.">
        <title>Genome sequences and population genomics reveal climatic adaptation and genomic divergence between two closely related sweetgum species.</title>
        <authorList>
            <person name="Xu W.Q."/>
            <person name="Ren C.Q."/>
            <person name="Zhang X.Y."/>
            <person name="Comes H.P."/>
            <person name="Liu X.H."/>
            <person name="Li Y.G."/>
            <person name="Kettle C.J."/>
            <person name="Jalonen R."/>
            <person name="Gaisberger H."/>
            <person name="Ma Y.Z."/>
            <person name="Qiu Y.X."/>
        </authorList>
    </citation>
    <scope>NUCLEOTIDE SEQUENCE [LARGE SCALE GENOMIC DNA]</scope>
    <source>
        <strain evidence="8">Hangzhou</strain>
    </source>
</reference>
<dbReference type="EMBL" id="JBBPBK010000001">
    <property type="protein sequence ID" value="KAK9292035.1"/>
    <property type="molecule type" value="Genomic_DNA"/>
</dbReference>
<dbReference type="PANTHER" id="PTHR46372">
    <property type="entry name" value="PROTEIN WVD2-LIKE 3"/>
    <property type="match status" value="1"/>
</dbReference>
<evidence type="ECO:0000313" key="9">
    <source>
        <dbReference type="Proteomes" id="UP001415857"/>
    </source>
</evidence>
<feature type="domain" description="TPX2 C-terminal" evidence="7">
    <location>
        <begin position="208"/>
        <end position="277"/>
    </location>
</feature>
<feature type="compositionally biased region" description="Polar residues" evidence="6">
    <location>
        <begin position="142"/>
        <end position="176"/>
    </location>
</feature>
<keyword evidence="9" id="KW-1185">Reference proteome</keyword>
<feature type="compositionally biased region" description="Basic and acidic residues" evidence="6">
    <location>
        <begin position="370"/>
        <end position="381"/>
    </location>
</feature>
<evidence type="ECO:0000256" key="6">
    <source>
        <dbReference type="SAM" id="MobiDB-lite"/>
    </source>
</evidence>
<comment type="similarity">
    <text evidence="2">Belongs to the TPX2 family.</text>
</comment>
<proteinExistence type="inferred from homology"/>
<protein>
    <recommendedName>
        <fullName evidence="7">TPX2 C-terminal domain-containing protein</fullName>
    </recommendedName>
</protein>
<gene>
    <name evidence="8" type="ORF">L1049_019989</name>
</gene>
<keyword evidence="3" id="KW-0963">Cytoplasm</keyword>
<evidence type="ECO:0000256" key="4">
    <source>
        <dbReference type="ARBA" id="ARBA00022701"/>
    </source>
</evidence>
<dbReference type="AlphaFoldDB" id="A0AAP0S6S6"/>
<evidence type="ECO:0000256" key="1">
    <source>
        <dbReference type="ARBA" id="ARBA00004245"/>
    </source>
</evidence>
<evidence type="ECO:0000256" key="2">
    <source>
        <dbReference type="ARBA" id="ARBA00005885"/>
    </source>
</evidence>
<keyword evidence="5" id="KW-0206">Cytoskeleton</keyword>